<feature type="region of interest" description="Disordered" evidence="1">
    <location>
        <begin position="327"/>
        <end position="461"/>
    </location>
</feature>
<accession>A0A7Y9ZDF9</accession>
<evidence type="ECO:0000313" key="4">
    <source>
        <dbReference type="Proteomes" id="UP000547973"/>
    </source>
</evidence>
<feature type="compositionally biased region" description="Low complexity" evidence="1">
    <location>
        <begin position="343"/>
        <end position="355"/>
    </location>
</feature>
<feature type="compositionally biased region" description="Low complexity" evidence="1">
    <location>
        <begin position="20"/>
        <end position="32"/>
    </location>
</feature>
<feature type="compositionally biased region" description="Low complexity" evidence="1">
    <location>
        <begin position="578"/>
        <end position="590"/>
    </location>
</feature>
<dbReference type="Proteomes" id="UP000547973">
    <property type="component" value="Unassembled WGS sequence"/>
</dbReference>
<name>A0A7Y9ZDF9_9MICO</name>
<feature type="compositionally biased region" description="Polar residues" evidence="1">
    <location>
        <begin position="91"/>
        <end position="106"/>
    </location>
</feature>
<keyword evidence="2" id="KW-1133">Transmembrane helix</keyword>
<feature type="compositionally biased region" description="Pro residues" evidence="1">
    <location>
        <begin position="254"/>
        <end position="272"/>
    </location>
</feature>
<protein>
    <submittedName>
        <fullName evidence="3">Uncharacterized protein</fullName>
    </submittedName>
</protein>
<feature type="region of interest" description="Disordered" evidence="1">
    <location>
        <begin position="1"/>
        <end position="291"/>
    </location>
</feature>
<organism evidence="3 4">
    <name type="scientific">Demequina lutea</name>
    <dbReference type="NCBI Taxonomy" id="431489"/>
    <lineage>
        <taxon>Bacteria</taxon>
        <taxon>Bacillati</taxon>
        <taxon>Actinomycetota</taxon>
        <taxon>Actinomycetes</taxon>
        <taxon>Micrococcales</taxon>
        <taxon>Demequinaceae</taxon>
        <taxon>Demequina</taxon>
    </lineage>
</organism>
<keyword evidence="2" id="KW-0472">Membrane</keyword>
<sequence>MASDEQKSPWFPIQPEGQPLDDAPAAVDATAEPAPPAAPATTPPAAMPSFDDVVAPERAASAGAPESARPFDLTPSRPSMTRPATAPIPNVTRQDPSPQGLSQQPPALSPYLSAGRPSIPQGPYEPPTSGAFQATPPERTPVPDAYQPPAAPAPAAAADAYQPSAAPAPAAFANPYAQPSAAPAPTYSADEAWRPDRRAGFPATGPIATPPTSTGPIEQPSPAVLDMPKAEAQPPIPYAPWTGAIPQVELPVPATTPTPTPTATPTPTPTPTPTVEAEPEPTPTPTFAQEPLPAQELDAPMLVGGLVPTPVEAEEADIVAPVLPPDATEIQPRGADPLLSFGAPATAETRTPAEPQGSTQEYIPDAADPVRRLGESALSTASLEAAGAPTPRQGVPLSGGDRGAVPSFGEEEPFVPRFEPFGGAAPAPLPTVSFTTPSPATRPQSPLADIAIPESDGPAYAPKEEFLDTEFPYKVGKDKDAHTTTAAPATAPVRPWAAVDPTEFEFVDGEPLSVEVGTFGSEALDPVDGLDDGAPGNPLTPTAPSWEGIMGGETVTPQAPAPHDVPVTVQPGSFPPVADVAAEPAGSEAAVADDDLAPDPTGPSTETEAASTEPLAPAFASPAATPPATPPATPATPPATPAATPAATPETPAAPVTPVTPVTPVASFFAATAARSAHRADNAETAALATPSVDPVPVEASAPASVPVEASAPASIPNEPLRLEPVRTTATAYTPSTGAWSRPVFAPADAVTQVDGMARVADTTELKATDTVTPAGSSTEATATGHNPEEAVKTRKAHTRRRLVVWIVLGALVAGAAVFLAYRLYFMPDPVILPTPTATAEAPAPTAKPIAITNASAFATAMPTVVGTDVLIDYTVTDTVGDSTMPARTAEQVTLDYGPGSSSTVFTVEAYQHYNQTDAQTAYDSYAKGATDVKDVVVNGTTVGKRAFSTTGSKGTVVWRNGTAVFDLTGPASDVLGFFEHFGV</sequence>
<feature type="transmembrane region" description="Helical" evidence="2">
    <location>
        <begin position="803"/>
        <end position="825"/>
    </location>
</feature>
<comment type="caution">
    <text evidence="3">The sequence shown here is derived from an EMBL/GenBank/DDBJ whole genome shotgun (WGS) entry which is preliminary data.</text>
</comment>
<feature type="compositionally biased region" description="Low complexity" evidence="1">
    <location>
        <begin position="375"/>
        <end position="388"/>
    </location>
</feature>
<reference evidence="3 4" key="1">
    <citation type="submission" date="2020-07" db="EMBL/GenBank/DDBJ databases">
        <title>Sequencing the genomes of 1000 actinobacteria strains.</title>
        <authorList>
            <person name="Klenk H.-P."/>
        </authorList>
    </citation>
    <scope>NUCLEOTIDE SEQUENCE [LARGE SCALE GENOMIC DNA]</scope>
    <source>
        <strain evidence="3 4">DSM 19970</strain>
    </source>
</reference>
<feature type="compositionally biased region" description="Polar residues" evidence="1">
    <location>
        <begin position="432"/>
        <end position="444"/>
    </location>
</feature>
<feature type="region of interest" description="Disordered" evidence="1">
    <location>
        <begin position="517"/>
        <end position="659"/>
    </location>
</feature>
<feature type="compositionally biased region" description="Pro residues" evidence="1">
    <location>
        <begin position="33"/>
        <end position="46"/>
    </location>
</feature>
<evidence type="ECO:0000256" key="1">
    <source>
        <dbReference type="SAM" id="MobiDB-lite"/>
    </source>
</evidence>
<proteinExistence type="predicted"/>
<feature type="compositionally biased region" description="Low complexity" evidence="1">
    <location>
        <begin position="641"/>
        <end position="659"/>
    </location>
</feature>
<gene>
    <name evidence="3" type="ORF">BKA03_002677</name>
</gene>
<feature type="compositionally biased region" description="Polar residues" evidence="1">
    <location>
        <begin position="770"/>
        <end position="785"/>
    </location>
</feature>
<evidence type="ECO:0000313" key="3">
    <source>
        <dbReference type="EMBL" id="NYI42558.1"/>
    </source>
</evidence>
<feature type="region of interest" description="Disordered" evidence="1">
    <location>
        <begin position="769"/>
        <end position="794"/>
    </location>
</feature>
<dbReference type="RefSeq" id="WP_179398099.1">
    <property type="nucleotide sequence ID" value="NZ_BBRC01000002.1"/>
</dbReference>
<keyword evidence="2" id="KW-0812">Transmembrane</keyword>
<feature type="compositionally biased region" description="Pro residues" evidence="1">
    <location>
        <begin position="624"/>
        <end position="640"/>
    </location>
</feature>
<evidence type="ECO:0000256" key="2">
    <source>
        <dbReference type="SAM" id="Phobius"/>
    </source>
</evidence>
<dbReference type="AlphaFoldDB" id="A0A7Y9ZDF9"/>
<feature type="compositionally biased region" description="Low complexity" evidence="1">
    <location>
        <begin position="143"/>
        <end position="179"/>
    </location>
</feature>
<dbReference type="EMBL" id="JACBZO010000001">
    <property type="protein sequence ID" value="NYI42558.1"/>
    <property type="molecule type" value="Genomic_DNA"/>
</dbReference>
<keyword evidence="4" id="KW-1185">Reference proteome</keyword>